<dbReference type="InterPro" id="IPR020846">
    <property type="entry name" value="MFS_dom"/>
</dbReference>
<keyword evidence="8" id="KW-1185">Reference proteome</keyword>
<comment type="subcellular location">
    <subcellularLocation>
        <location evidence="1">Cell membrane</location>
        <topology evidence="1">Multi-pass membrane protein</topology>
    </subcellularLocation>
</comment>
<keyword evidence="4 5" id="KW-0472">Membrane</keyword>
<sequence>MSTTSSTPTGVPGTGHPARGRITALMVSSVILAVALVAAVNLAIPTLAASALRPSQAQLLWIVDAYVIVFACLLIPGGAAGDRYGRKGVLLTGLGVFALGCLASALAPDVAVLVAGRALSGAGAALVMPATLALTVGAYPAEQRGRAVASWTAATGAAGVVGNLGGGLVMQFLPWRALFAVPVLLAAVLAAAVAAVVPRVPRHPAALDLPGAALLTAASVALLTGVIEGPEAGWGSGLVLGAFAAAAALSAAFAAHQLRAARPLLDPRLFARRRLRAGAFGVAVVFFGLFALFFVNARYLQDVKGFSPLLTGVAIVPLTIPMIVVSRRAGRLRAPVAVAAGLAGNVAGLTLLSFADAAMPYPLYAAGLLVMGSSMGLCLPVLSHEIMAALPPERAGLGSGLNSAARELGSAVGVAVMGTVMATHGMGAGYRVVAAVALAGALLVLWWLRTGGRGPA</sequence>
<feature type="domain" description="Major facilitator superfamily (MFS) profile" evidence="6">
    <location>
        <begin position="21"/>
        <end position="452"/>
    </location>
</feature>
<protein>
    <submittedName>
        <fullName evidence="7">Predicted arabinose efflux permease, MFS family</fullName>
    </submittedName>
</protein>
<feature type="transmembrane region" description="Helical" evidence="5">
    <location>
        <begin position="233"/>
        <end position="256"/>
    </location>
</feature>
<organism evidence="7 8">
    <name type="scientific">Nonomuraea pusilla</name>
    <dbReference type="NCBI Taxonomy" id="46177"/>
    <lineage>
        <taxon>Bacteria</taxon>
        <taxon>Bacillati</taxon>
        <taxon>Actinomycetota</taxon>
        <taxon>Actinomycetes</taxon>
        <taxon>Streptosporangiales</taxon>
        <taxon>Streptosporangiaceae</taxon>
        <taxon>Nonomuraea</taxon>
    </lineage>
</organism>
<evidence type="ECO:0000256" key="5">
    <source>
        <dbReference type="SAM" id="Phobius"/>
    </source>
</evidence>
<feature type="transmembrane region" description="Helical" evidence="5">
    <location>
        <begin position="336"/>
        <end position="355"/>
    </location>
</feature>
<evidence type="ECO:0000313" key="8">
    <source>
        <dbReference type="Proteomes" id="UP000198953"/>
    </source>
</evidence>
<gene>
    <name evidence="7" type="ORF">SAMN05660976_01993</name>
</gene>
<evidence type="ECO:0000256" key="4">
    <source>
        <dbReference type="ARBA" id="ARBA00023136"/>
    </source>
</evidence>
<dbReference type="CDD" id="cd17321">
    <property type="entry name" value="MFS_MMR_MDR_like"/>
    <property type="match status" value="1"/>
</dbReference>
<keyword evidence="2 5" id="KW-0812">Transmembrane</keyword>
<evidence type="ECO:0000256" key="2">
    <source>
        <dbReference type="ARBA" id="ARBA00022692"/>
    </source>
</evidence>
<dbReference type="SUPFAM" id="SSF103473">
    <property type="entry name" value="MFS general substrate transporter"/>
    <property type="match status" value="1"/>
</dbReference>
<feature type="transmembrane region" description="Helical" evidence="5">
    <location>
        <begin position="305"/>
        <end position="324"/>
    </location>
</feature>
<feature type="transmembrane region" description="Helical" evidence="5">
    <location>
        <begin position="88"/>
        <end position="107"/>
    </location>
</feature>
<feature type="transmembrane region" description="Helical" evidence="5">
    <location>
        <begin position="56"/>
        <end position="76"/>
    </location>
</feature>
<dbReference type="AlphaFoldDB" id="A0A1H7NDF1"/>
<name>A0A1H7NDF1_9ACTN</name>
<evidence type="ECO:0000259" key="6">
    <source>
        <dbReference type="PROSITE" id="PS50850"/>
    </source>
</evidence>
<dbReference type="Proteomes" id="UP000198953">
    <property type="component" value="Unassembled WGS sequence"/>
</dbReference>
<dbReference type="PROSITE" id="PS50850">
    <property type="entry name" value="MFS"/>
    <property type="match status" value="1"/>
</dbReference>
<dbReference type="GO" id="GO:0022857">
    <property type="term" value="F:transmembrane transporter activity"/>
    <property type="evidence" value="ECO:0007669"/>
    <property type="project" value="InterPro"/>
</dbReference>
<keyword evidence="3 5" id="KW-1133">Transmembrane helix</keyword>
<dbReference type="InterPro" id="IPR036259">
    <property type="entry name" value="MFS_trans_sf"/>
</dbReference>
<dbReference type="EMBL" id="FOBF01000004">
    <property type="protein sequence ID" value="SEL21351.1"/>
    <property type="molecule type" value="Genomic_DNA"/>
</dbReference>
<feature type="transmembrane region" description="Helical" evidence="5">
    <location>
        <begin position="22"/>
        <end position="44"/>
    </location>
</feature>
<feature type="transmembrane region" description="Helical" evidence="5">
    <location>
        <begin position="361"/>
        <end position="383"/>
    </location>
</feature>
<evidence type="ECO:0000256" key="3">
    <source>
        <dbReference type="ARBA" id="ARBA00022989"/>
    </source>
</evidence>
<accession>A0A1H7NDF1</accession>
<evidence type="ECO:0000256" key="1">
    <source>
        <dbReference type="ARBA" id="ARBA00004651"/>
    </source>
</evidence>
<dbReference type="Gene3D" id="1.20.1250.20">
    <property type="entry name" value="MFS general substrate transporter like domains"/>
    <property type="match status" value="1"/>
</dbReference>
<feature type="transmembrane region" description="Helical" evidence="5">
    <location>
        <begin position="428"/>
        <end position="448"/>
    </location>
</feature>
<dbReference type="GO" id="GO:0005886">
    <property type="term" value="C:plasma membrane"/>
    <property type="evidence" value="ECO:0007669"/>
    <property type="project" value="UniProtKB-SubCell"/>
</dbReference>
<dbReference type="OrthoDB" id="9781469at2"/>
<feature type="transmembrane region" description="Helical" evidence="5">
    <location>
        <begin position="209"/>
        <end position="227"/>
    </location>
</feature>
<feature type="transmembrane region" description="Helical" evidence="5">
    <location>
        <begin position="179"/>
        <end position="197"/>
    </location>
</feature>
<dbReference type="PANTHER" id="PTHR42718:SF42">
    <property type="entry name" value="EXPORT PROTEIN"/>
    <property type="match status" value="1"/>
</dbReference>
<proteinExistence type="predicted"/>
<dbReference type="STRING" id="46177.SAMN05660976_01993"/>
<feature type="transmembrane region" description="Helical" evidence="5">
    <location>
        <begin position="119"/>
        <end position="139"/>
    </location>
</feature>
<feature type="transmembrane region" description="Helical" evidence="5">
    <location>
        <begin position="151"/>
        <end position="173"/>
    </location>
</feature>
<dbReference type="InterPro" id="IPR011701">
    <property type="entry name" value="MFS"/>
</dbReference>
<dbReference type="RefSeq" id="WP_091099813.1">
    <property type="nucleotide sequence ID" value="NZ_FOBF01000004.1"/>
</dbReference>
<dbReference type="Pfam" id="PF07690">
    <property type="entry name" value="MFS_1"/>
    <property type="match status" value="1"/>
</dbReference>
<dbReference type="PANTHER" id="PTHR42718">
    <property type="entry name" value="MAJOR FACILITATOR SUPERFAMILY MULTIDRUG TRANSPORTER MFSC"/>
    <property type="match status" value="1"/>
</dbReference>
<evidence type="ECO:0000313" key="7">
    <source>
        <dbReference type="EMBL" id="SEL21351.1"/>
    </source>
</evidence>
<reference evidence="7 8" key="1">
    <citation type="submission" date="2016-10" db="EMBL/GenBank/DDBJ databases">
        <authorList>
            <person name="de Groot N.N."/>
        </authorList>
    </citation>
    <scope>NUCLEOTIDE SEQUENCE [LARGE SCALE GENOMIC DNA]</scope>
    <source>
        <strain evidence="7 8">DSM 43357</strain>
    </source>
</reference>
<feature type="transmembrane region" description="Helical" evidence="5">
    <location>
        <begin position="277"/>
        <end position="299"/>
    </location>
</feature>